<proteinExistence type="predicted"/>
<feature type="region of interest" description="Disordered" evidence="1">
    <location>
        <begin position="173"/>
        <end position="232"/>
    </location>
</feature>
<name>A0A9W8MUU9_9AGAR</name>
<evidence type="ECO:0000313" key="3">
    <source>
        <dbReference type="Proteomes" id="UP001148786"/>
    </source>
</evidence>
<reference evidence="2" key="1">
    <citation type="submission" date="2022-07" db="EMBL/GenBank/DDBJ databases">
        <title>Genome Sequence of Agrocybe chaxingu.</title>
        <authorList>
            <person name="Buettner E."/>
        </authorList>
    </citation>
    <scope>NUCLEOTIDE SEQUENCE</scope>
    <source>
        <strain evidence="2">MP-N11</strain>
    </source>
</reference>
<dbReference type="OrthoDB" id="3267789at2759"/>
<dbReference type="EMBL" id="JANKHO010000648">
    <property type="protein sequence ID" value="KAJ3507560.1"/>
    <property type="molecule type" value="Genomic_DNA"/>
</dbReference>
<protein>
    <submittedName>
        <fullName evidence="2">Uncharacterized protein</fullName>
    </submittedName>
</protein>
<keyword evidence="3" id="KW-1185">Reference proteome</keyword>
<feature type="compositionally biased region" description="Polar residues" evidence="1">
    <location>
        <begin position="285"/>
        <end position="312"/>
    </location>
</feature>
<feature type="compositionally biased region" description="Basic and acidic residues" evidence="1">
    <location>
        <begin position="209"/>
        <end position="232"/>
    </location>
</feature>
<feature type="region of interest" description="Disordered" evidence="1">
    <location>
        <begin position="278"/>
        <end position="406"/>
    </location>
</feature>
<accession>A0A9W8MUU9</accession>
<comment type="caution">
    <text evidence="2">The sequence shown here is derived from an EMBL/GenBank/DDBJ whole genome shotgun (WGS) entry which is preliminary data.</text>
</comment>
<feature type="region of interest" description="Disordered" evidence="1">
    <location>
        <begin position="97"/>
        <end position="161"/>
    </location>
</feature>
<gene>
    <name evidence="2" type="ORF">NLJ89_g6237</name>
</gene>
<evidence type="ECO:0000256" key="1">
    <source>
        <dbReference type="SAM" id="MobiDB-lite"/>
    </source>
</evidence>
<organism evidence="2 3">
    <name type="scientific">Agrocybe chaxingu</name>
    <dbReference type="NCBI Taxonomy" id="84603"/>
    <lineage>
        <taxon>Eukaryota</taxon>
        <taxon>Fungi</taxon>
        <taxon>Dikarya</taxon>
        <taxon>Basidiomycota</taxon>
        <taxon>Agaricomycotina</taxon>
        <taxon>Agaricomycetes</taxon>
        <taxon>Agaricomycetidae</taxon>
        <taxon>Agaricales</taxon>
        <taxon>Agaricineae</taxon>
        <taxon>Strophariaceae</taxon>
        <taxon>Agrocybe</taxon>
    </lineage>
</organism>
<evidence type="ECO:0000313" key="2">
    <source>
        <dbReference type="EMBL" id="KAJ3507560.1"/>
    </source>
</evidence>
<dbReference type="Proteomes" id="UP001148786">
    <property type="component" value="Unassembled WGS sequence"/>
</dbReference>
<dbReference type="AlphaFoldDB" id="A0A9W8MUU9"/>
<sequence>MRHDIDALVERVRAVAMDNRPSTPGSHIDWAGDDDDTLPDLNDWGVHPATLSTSKSEVISPIIVEGLRPLPDIASTSITSSPLRNEVLALPLVPDDAKQESKKAAPSPLHEATSVTTASPPSAARVLSKPIDQTKSIKETPPARNANRRKPLHPSLPAKPIINPLAAHPKLQSEATPMPKAPPAKLPNNASTEASAGKGPTAANLVPEPEEHKLPAIPDQRPEGEEKVDEVSKVPTPLVIVGSETPEVAVSTVPLEAIKTARETIADSDDEREGLEASIHARNPITDSASAPANLSTYSDSHSGPRDSQMTHTRAHTVGRPFPRSARDHNLRVSRSGHATPHSAHLFGGGGYHSRTHSSPPAGGSHRTPASRPVITGDAISRLARTIGRASVSPPKPQTVATLGDS</sequence>